<accession>A0ABR9XCF9</accession>
<evidence type="ECO:0000256" key="1">
    <source>
        <dbReference type="SAM" id="SignalP"/>
    </source>
</evidence>
<reference evidence="2 3" key="1">
    <citation type="submission" date="2020-10" db="EMBL/GenBank/DDBJ databases">
        <title>Mucilaginibacter mali sp. nov., isolated from rhizosphere soil of apple orchard.</title>
        <authorList>
            <person name="Lee J.-S."/>
            <person name="Kim H.S."/>
            <person name="Kim J.-S."/>
        </authorList>
    </citation>
    <scope>NUCLEOTIDE SEQUENCE [LARGE SCALE GENOMIC DNA]</scope>
    <source>
        <strain evidence="2 3">KCTC 23157</strain>
    </source>
</reference>
<feature type="chain" id="PRO_5046227844" description="Outer membrane protein beta-barrel domain-containing protein" evidence="1">
    <location>
        <begin position="21"/>
        <end position="169"/>
    </location>
</feature>
<keyword evidence="1" id="KW-0732">Signal</keyword>
<feature type="signal peptide" evidence="1">
    <location>
        <begin position="1"/>
        <end position="20"/>
    </location>
</feature>
<comment type="caution">
    <text evidence="2">The sequence shown here is derived from an EMBL/GenBank/DDBJ whole genome shotgun (WGS) entry which is preliminary data.</text>
</comment>
<keyword evidence="3" id="KW-1185">Reference proteome</keyword>
<dbReference type="EMBL" id="JADFFM010000001">
    <property type="protein sequence ID" value="MBE9664852.1"/>
    <property type="molecule type" value="Genomic_DNA"/>
</dbReference>
<gene>
    <name evidence="2" type="ORF">IRJ18_00670</name>
</gene>
<proteinExistence type="predicted"/>
<sequence>MKKLFLLLVLLSGAVINASAQENSRTAFSIGPEMNLPSNSVYTFGYGGSAKIELPIVNRVGLSLTGGYTEMHYKSGLIGAFGPQPPSKFIPLKAGIQYIAGGGLYLEGEMGDVIETTGNKANLFTFSIGPGFLFRITPKQAIELGFRYEKWSKNVLTQTGIRVAYRLGW</sequence>
<name>A0ABR9XCF9_9SPHI</name>
<evidence type="ECO:0000313" key="2">
    <source>
        <dbReference type="EMBL" id="MBE9664852.1"/>
    </source>
</evidence>
<dbReference type="Proteomes" id="UP000632774">
    <property type="component" value="Unassembled WGS sequence"/>
</dbReference>
<evidence type="ECO:0008006" key="4">
    <source>
        <dbReference type="Google" id="ProtNLM"/>
    </source>
</evidence>
<organism evidence="2 3">
    <name type="scientific">Mucilaginibacter boryungensis</name>
    <dbReference type="NCBI Taxonomy" id="768480"/>
    <lineage>
        <taxon>Bacteria</taxon>
        <taxon>Pseudomonadati</taxon>
        <taxon>Bacteroidota</taxon>
        <taxon>Sphingobacteriia</taxon>
        <taxon>Sphingobacteriales</taxon>
        <taxon>Sphingobacteriaceae</taxon>
        <taxon>Mucilaginibacter</taxon>
    </lineage>
</organism>
<protein>
    <recommendedName>
        <fullName evidence="4">Outer membrane protein beta-barrel domain-containing protein</fullName>
    </recommendedName>
</protein>
<dbReference type="RefSeq" id="WP_194104275.1">
    <property type="nucleotide sequence ID" value="NZ_JADFFM010000001.1"/>
</dbReference>
<evidence type="ECO:0000313" key="3">
    <source>
        <dbReference type="Proteomes" id="UP000632774"/>
    </source>
</evidence>